<dbReference type="Pfam" id="PF12721">
    <property type="entry name" value="RHIM"/>
    <property type="match status" value="1"/>
</dbReference>
<dbReference type="OrthoDB" id="535509at2759"/>
<dbReference type="InterPro" id="IPR000488">
    <property type="entry name" value="Death_dom"/>
</dbReference>
<feature type="compositionally biased region" description="Polar residues" evidence="1">
    <location>
        <begin position="73"/>
        <end position="82"/>
    </location>
</feature>
<reference evidence="4 5" key="1">
    <citation type="submission" date="2018-11" db="EMBL/GenBank/DDBJ databases">
        <authorList>
            <person name="Lopez-Roques C."/>
            <person name="Donnadieu C."/>
            <person name="Bouchez O."/>
            <person name="Klopp C."/>
            <person name="Cabau C."/>
            <person name="Zahm M."/>
        </authorList>
    </citation>
    <scope>NUCLEOTIDE SEQUENCE [LARGE SCALE GENOMIC DNA]</scope>
    <source>
        <strain evidence="4">RS831</strain>
        <tissue evidence="4">Whole body</tissue>
    </source>
</reference>
<evidence type="ECO:0000259" key="3">
    <source>
        <dbReference type="PROSITE" id="PS50017"/>
    </source>
</evidence>
<dbReference type="SUPFAM" id="SSF47986">
    <property type="entry name" value="DEATH domain"/>
    <property type="match status" value="1"/>
</dbReference>
<feature type="domain" description="Death" evidence="3">
    <location>
        <begin position="222"/>
        <end position="308"/>
    </location>
</feature>
<feature type="region of interest" description="Disordered" evidence="1">
    <location>
        <begin position="44"/>
        <end position="85"/>
    </location>
</feature>
<dbReference type="SMART" id="SM00005">
    <property type="entry name" value="DEATH"/>
    <property type="match status" value="1"/>
</dbReference>
<keyword evidence="2" id="KW-0732">Signal</keyword>
<evidence type="ECO:0000256" key="1">
    <source>
        <dbReference type="SAM" id="MobiDB-lite"/>
    </source>
</evidence>
<proteinExistence type="predicted"/>
<dbReference type="PANTHER" id="PTHR15077">
    <property type="entry name" value="FAS-ASSOCIATING DEATH DOMAIN-CONTAINING PROTEIN FADD"/>
    <property type="match status" value="1"/>
</dbReference>
<feature type="chain" id="PRO_5018714429" description="Death domain-containing protein" evidence="2">
    <location>
        <begin position="22"/>
        <end position="314"/>
    </location>
</feature>
<feature type="compositionally biased region" description="Polar residues" evidence="1">
    <location>
        <begin position="56"/>
        <end position="66"/>
    </location>
</feature>
<evidence type="ECO:0000256" key="2">
    <source>
        <dbReference type="SAM" id="SignalP"/>
    </source>
</evidence>
<dbReference type="InterPro" id="IPR011029">
    <property type="entry name" value="DEATH-like_dom_sf"/>
</dbReference>
<dbReference type="Gene3D" id="1.10.533.10">
    <property type="entry name" value="Death Domain, Fas"/>
    <property type="match status" value="1"/>
</dbReference>
<reference evidence="4 5" key="2">
    <citation type="submission" date="2019-01" db="EMBL/GenBank/DDBJ databases">
        <title>A chromosome length genome reference of the Java medaka (oryzias javanicus).</title>
        <authorList>
            <person name="Herpin A."/>
            <person name="Takehana Y."/>
            <person name="Naruse K."/>
            <person name="Ansai S."/>
            <person name="Kawaguchi M."/>
        </authorList>
    </citation>
    <scope>NUCLEOTIDE SEQUENCE [LARGE SCALE GENOMIC DNA]</scope>
    <source>
        <strain evidence="4">RS831</strain>
        <tissue evidence="4">Whole body</tissue>
    </source>
</reference>
<dbReference type="Proteomes" id="UP000283210">
    <property type="component" value="Chromosome 17"/>
</dbReference>
<name>A0A3S2MKZ3_ORYJA</name>
<dbReference type="EMBL" id="CM012453">
    <property type="protein sequence ID" value="RVE61715.1"/>
    <property type="molecule type" value="Genomic_DNA"/>
</dbReference>
<organism evidence="4 5">
    <name type="scientific">Oryzias javanicus</name>
    <name type="common">Javanese ricefish</name>
    <name type="synonym">Aplocheilus javanicus</name>
    <dbReference type="NCBI Taxonomy" id="123683"/>
    <lineage>
        <taxon>Eukaryota</taxon>
        <taxon>Metazoa</taxon>
        <taxon>Chordata</taxon>
        <taxon>Craniata</taxon>
        <taxon>Vertebrata</taxon>
        <taxon>Euteleostomi</taxon>
        <taxon>Actinopterygii</taxon>
        <taxon>Neopterygii</taxon>
        <taxon>Teleostei</taxon>
        <taxon>Neoteleostei</taxon>
        <taxon>Acanthomorphata</taxon>
        <taxon>Ovalentaria</taxon>
        <taxon>Atherinomorphae</taxon>
        <taxon>Beloniformes</taxon>
        <taxon>Adrianichthyidae</taxon>
        <taxon>Oryziinae</taxon>
        <taxon>Oryzias</taxon>
    </lineage>
</organism>
<dbReference type="InterPro" id="IPR016729">
    <property type="entry name" value="FADD"/>
</dbReference>
<evidence type="ECO:0000313" key="5">
    <source>
        <dbReference type="Proteomes" id="UP000283210"/>
    </source>
</evidence>
<accession>A0A3S2MKZ3</accession>
<sequence>MSTIALLLCYKLLEGSIQADARQPSELEQKLDRELQYHKHGSYNSEMHPEAAGSYHNHTPNHLSQNRHVDQSWRPQASSVHSWTKEPVQPADHLFLQNSVHYGSMTSPTPTHLTTSTSTPSLSQFNQHLQPHFDRQQSWPVYPVPDTYVPDQNAAAASKSFQTQEPGPLYIQNASGIQIGNNNTLSIRSFDSQLSSPCVSGNGSTMSPIQEGIMKYEGHAVTEEHLYLLTENIGNSWKRCARRLGLNDVEIDTIYHDYYRDGLPEMVHQMLERWKMKEGSSGCTVGKLCRALERHIKVDVIQKILDMCSPSHVA</sequence>
<dbReference type="InterPro" id="IPR025735">
    <property type="entry name" value="RHIM"/>
</dbReference>
<dbReference type="Pfam" id="PF00531">
    <property type="entry name" value="Death"/>
    <property type="match status" value="1"/>
</dbReference>
<evidence type="ECO:0000313" key="4">
    <source>
        <dbReference type="EMBL" id="RVE61715.1"/>
    </source>
</evidence>
<dbReference type="PANTHER" id="PTHR15077:SF12">
    <property type="entry name" value="DEATH DOMAIN-CONTAINING PROTEIN"/>
    <property type="match status" value="1"/>
</dbReference>
<dbReference type="GO" id="GO:0007165">
    <property type="term" value="P:signal transduction"/>
    <property type="evidence" value="ECO:0007669"/>
    <property type="project" value="InterPro"/>
</dbReference>
<protein>
    <recommendedName>
        <fullName evidence="3">Death domain-containing protein</fullName>
    </recommendedName>
</protein>
<dbReference type="AlphaFoldDB" id="A0A3S2MKZ3"/>
<gene>
    <name evidence="4" type="ORF">OJAV_G00175620</name>
</gene>
<keyword evidence="5" id="KW-1185">Reference proteome</keyword>
<feature type="signal peptide" evidence="2">
    <location>
        <begin position="1"/>
        <end position="21"/>
    </location>
</feature>
<dbReference type="PROSITE" id="PS50017">
    <property type="entry name" value="DEATH_DOMAIN"/>
    <property type="match status" value="1"/>
</dbReference>